<name>A0A397VES9_9GLOM</name>
<evidence type="ECO:0000313" key="4">
    <source>
        <dbReference type="Proteomes" id="UP000266673"/>
    </source>
</evidence>
<feature type="coiled-coil region" evidence="1">
    <location>
        <begin position="51"/>
        <end position="81"/>
    </location>
</feature>
<comment type="caution">
    <text evidence="3">The sequence shown here is derived from an EMBL/GenBank/DDBJ whole genome shotgun (WGS) entry which is preliminary data.</text>
</comment>
<keyword evidence="1" id="KW-0175">Coiled coil</keyword>
<protein>
    <submittedName>
        <fullName evidence="3">Uncharacterized protein</fullName>
    </submittedName>
</protein>
<accession>A0A397VES9</accession>
<reference evidence="3 4" key="1">
    <citation type="submission" date="2018-06" db="EMBL/GenBank/DDBJ databases">
        <title>Comparative genomics reveals the genomic features of Rhizophagus irregularis, R. cerebriforme, R. diaphanum and Gigaspora rosea, and their symbiotic lifestyle signature.</title>
        <authorList>
            <person name="Morin E."/>
            <person name="San Clemente H."/>
            <person name="Chen E.C.H."/>
            <person name="De La Providencia I."/>
            <person name="Hainaut M."/>
            <person name="Kuo A."/>
            <person name="Kohler A."/>
            <person name="Murat C."/>
            <person name="Tang N."/>
            <person name="Roy S."/>
            <person name="Loubradou J."/>
            <person name="Henrissat B."/>
            <person name="Grigoriev I.V."/>
            <person name="Corradi N."/>
            <person name="Roux C."/>
            <person name="Martin F.M."/>
        </authorList>
    </citation>
    <scope>NUCLEOTIDE SEQUENCE [LARGE SCALE GENOMIC DNA]</scope>
    <source>
        <strain evidence="3 4">DAOM 194757</strain>
    </source>
</reference>
<feature type="compositionally biased region" description="Low complexity" evidence="2">
    <location>
        <begin position="29"/>
        <end position="45"/>
    </location>
</feature>
<feature type="region of interest" description="Disordered" evidence="2">
    <location>
        <begin position="29"/>
        <end position="50"/>
    </location>
</feature>
<evidence type="ECO:0000313" key="3">
    <source>
        <dbReference type="EMBL" id="RIB20985.1"/>
    </source>
</evidence>
<organism evidence="3 4">
    <name type="scientific">Gigaspora rosea</name>
    <dbReference type="NCBI Taxonomy" id="44941"/>
    <lineage>
        <taxon>Eukaryota</taxon>
        <taxon>Fungi</taxon>
        <taxon>Fungi incertae sedis</taxon>
        <taxon>Mucoromycota</taxon>
        <taxon>Glomeromycotina</taxon>
        <taxon>Glomeromycetes</taxon>
        <taxon>Diversisporales</taxon>
        <taxon>Gigasporaceae</taxon>
        <taxon>Gigaspora</taxon>
    </lineage>
</organism>
<gene>
    <name evidence="3" type="ORF">C2G38_2177839</name>
</gene>
<proteinExistence type="predicted"/>
<dbReference type="Proteomes" id="UP000266673">
    <property type="component" value="Unassembled WGS sequence"/>
</dbReference>
<keyword evidence="4" id="KW-1185">Reference proteome</keyword>
<dbReference type="AlphaFoldDB" id="A0A397VES9"/>
<evidence type="ECO:0000256" key="2">
    <source>
        <dbReference type="SAM" id="MobiDB-lite"/>
    </source>
</evidence>
<evidence type="ECO:0000256" key="1">
    <source>
        <dbReference type="SAM" id="Coils"/>
    </source>
</evidence>
<sequence length="90" mass="10646">MRTSNLSTWVNFSCHSYRNNHLNHHIARLNRNNNNNNDDNNNNNNYSAEDNQDLVDVNKELMNMKRELKKAQDNLAYLRTVSLVPPYEQI</sequence>
<dbReference type="EMBL" id="QKWP01000386">
    <property type="protein sequence ID" value="RIB20985.1"/>
    <property type="molecule type" value="Genomic_DNA"/>
</dbReference>